<sequence length="75" mass="8347">MDGPHYRVTDVPAGLSARQRRRRRRYLLTMGLCLTLILLAWNVVRFFSVPAAVAMSAVAAVLPPIAAFLANRHDD</sequence>
<reference evidence="2" key="1">
    <citation type="submission" date="2015-08" db="EMBL/GenBank/DDBJ databases">
        <authorList>
            <person name="Babu N.S."/>
            <person name="Beckwith C.J."/>
            <person name="Beseler K.G."/>
            <person name="Brison A."/>
            <person name="Carone J.V."/>
            <person name="Caskin T.P."/>
            <person name="Diamond M."/>
            <person name="Durham M.E."/>
            <person name="Foxe J.M."/>
            <person name="Go M."/>
            <person name="Henderson B.A."/>
            <person name="Jones I.B."/>
            <person name="McGettigan J.A."/>
            <person name="Micheletti S.J."/>
            <person name="Nasrallah M.E."/>
            <person name="Ortiz D."/>
            <person name="Piller C.R."/>
            <person name="Privatt S.R."/>
            <person name="Schneider S.L."/>
            <person name="Sharp S."/>
            <person name="Smith T.C."/>
            <person name="Stanton J.D."/>
            <person name="Ullery H.E."/>
            <person name="Wilson R.J."/>
            <person name="Serrano M.G."/>
            <person name="Buck G."/>
            <person name="Lee V."/>
            <person name="Wang Y."/>
            <person name="Carvalho R."/>
            <person name="Voegtly L."/>
            <person name="Shi R."/>
            <person name="Duckworth R."/>
            <person name="Johnson A."/>
            <person name="Loviza R."/>
            <person name="Walstead R."/>
            <person name="Shah Z."/>
            <person name="Kiflezghi M."/>
            <person name="Wade K."/>
            <person name="Ball S.L."/>
            <person name="Bradley K.W."/>
            <person name="Asai D.J."/>
            <person name="Bowman C.A."/>
            <person name="Russell D.A."/>
            <person name="Pope W.H."/>
            <person name="Jacobs-Sera D."/>
            <person name="Hendrix R.W."/>
            <person name="Hatfull G.F."/>
        </authorList>
    </citation>
    <scope>NUCLEOTIDE SEQUENCE</scope>
</reference>
<dbReference type="Pfam" id="PF11298">
    <property type="entry name" value="DUF3099"/>
    <property type="match status" value="1"/>
</dbReference>
<keyword evidence="1" id="KW-0472">Membrane</keyword>
<feature type="transmembrane region" description="Helical" evidence="1">
    <location>
        <begin position="50"/>
        <end position="70"/>
    </location>
</feature>
<proteinExistence type="predicted"/>
<feature type="transmembrane region" description="Helical" evidence="1">
    <location>
        <begin position="26"/>
        <end position="44"/>
    </location>
</feature>
<name>A0A2P2C5T6_9ZZZZ</name>
<keyword evidence="1" id="KW-0812">Transmembrane</keyword>
<dbReference type="EMBL" id="CZKA01000035">
    <property type="protein sequence ID" value="CUR57346.1"/>
    <property type="molecule type" value="Genomic_DNA"/>
</dbReference>
<evidence type="ECO:0008006" key="3">
    <source>
        <dbReference type="Google" id="ProtNLM"/>
    </source>
</evidence>
<evidence type="ECO:0000256" key="1">
    <source>
        <dbReference type="SAM" id="Phobius"/>
    </source>
</evidence>
<dbReference type="InterPro" id="IPR021449">
    <property type="entry name" value="DUF3099"/>
</dbReference>
<dbReference type="AlphaFoldDB" id="A0A2P2C5T6"/>
<accession>A0A2P2C5T6</accession>
<gene>
    <name evidence="2" type="ORF">NOCA2400011</name>
</gene>
<evidence type="ECO:0000313" key="2">
    <source>
        <dbReference type="EMBL" id="CUR57346.1"/>
    </source>
</evidence>
<organism evidence="2">
    <name type="scientific">metagenome</name>
    <dbReference type="NCBI Taxonomy" id="256318"/>
    <lineage>
        <taxon>unclassified sequences</taxon>
        <taxon>metagenomes</taxon>
    </lineage>
</organism>
<protein>
    <recommendedName>
        <fullName evidence="3">DUF3099 domain-containing protein</fullName>
    </recommendedName>
</protein>
<keyword evidence="1" id="KW-1133">Transmembrane helix</keyword>